<dbReference type="InterPro" id="IPR036305">
    <property type="entry name" value="RGS_sf"/>
</dbReference>
<feature type="domain" description="RGS" evidence="1">
    <location>
        <begin position="6"/>
        <end position="126"/>
    </location>
</feature>
<protein>
    <submittedName>
        <fullName evidence="2">Guanine nucleotide-binding protein</fullName>
    </submittedName>
</protein>
<dbReference type="InterPro" id="IPR016137">
    <property type="entry name" value="RGS"/>
</dbReference>
<reference evidence="2" key="1">
    <citation type="submission" date="2021-06" db="EMBL/GenBank/DDBJ databases">
        <authorList>
            <person name="Rolland C."/>
        </authorList>
    </citation>
    <scope>NUCLEOTIDE SEQUENCE</scope>
    <source>
        <strain evidence="2">347.936635</strain>
    </source>
</reference>
<proteinExistence type="predicted"/>
<gene>
    <name evidence="2" type="ORF">KOM_12_221</name>
</gene>
<evidence type="ECO:0000259" key="1">
    <source>
        <dbReference type="PROSITE" id="PS50132"/>
    </source>
</evidence>
<organism evidence="2">
    <name type="scientific">Clandestinovirus</name>
    <dbReference type="NCBI Taxonomy" id="2831644"/>
    <lineage>
        <taxon>Viruses</taxon>
    </lineage>
</organism>
<dbReference type="EMBL" id="MZ420154">
    <property type="protein sequence ID" value="QYA18490.1"/>
    <property type="molecule type" value="Genomic_DNA"/>
</dbReference>
<evidence type="ECO:0000313" key="2">
    <source>
        <dbReference type="EMBL" id="QYA18490.1"/>
    </source>
</evidence>
<dbReference type="InterPro" id="IPR044926">
    <property type="entry name" value="RGS_subdomain_2"/>
</dbReference>
<dbReference type="Gene3D" id="1.10.167.10">
    <property type="entry name" value="Regulator of G-protein Signalling 4, domain 2"/>
    <property type="match status" value="1"/>
</dbReference>
<accession>A0A8F8KPM7</accession>
<dbReference type="SMART" id="SM00315">
    <property type="entry name" value="RGS"/>
    <property type="match status" value="1"/>
</dbReference>
<name>A0A8F8KPM7_9VIRU</name>
<dbReference type="PROSITE" id="PS50132">
    <property type="entry name" value="RGS"/>
    <property type="match status" value="1"/>
</dbReference>
<dbReference type="Pfam" id="PF00615">
    <property type="entry name" value="RGS"/>
    <property type="match status" value="1"/>
</dbReference>
<dbReference type="SUPFAM" id="SSF48097">
    <property type="entry name" value="Regulator of G-protein signaling, RGS"/>
    <property type="match status" value="1"/>
</dbReference>
<sequence length="148" mass="17447">MSGTTKFEEGMQCKETRKRFKKYLQASFCAELLDFWTALCKYNKKMKKSSPSYDKMYSMAFEIYNKYLTPHTRRKSQPRKTKDNKRFANISEDCIRAITKQLHDPEFVILDNLYNSACSEVTSQLQTKWTAYISTNTNKNTHSIYSLV</sequence>